<proteinExistence type="predicted"/>
<evidence type="ECO:0000313" key="3">
    <source>
        <dbReference type="Proteomes" id="UP000008963"/>
    </source>
</evidence>
<accession>E1X1Y0</accession>
<dbReference type="Proteomes" id="UP000008963">
    <property type="component" value="Chromosome"/>
</dbReference>
<keyword evidence="3" id="KW-1185">Reference proteome</keyword>
<dbReference type="EMBL" id="FQ312005">
    <property type="protein sequence ID" value="CBW26640.1"/>
    <property type="molecule type" value="Genomic_DNA"/>
</dbReference>
<reference evidence="3" key="1">
    <citation type="journal article" date="2013" name="ISME J.">
        <title>A small predatory core genome in the divergent marine Bacteriovorax marinus SJ and the terrestrial Bdellovibrio bacteriovorus.</title>
        <authorList>
            <person name="Crossman L.C."/>
            <person name="Chen H."/>
            <person name="Cerdeno-Tarraga A.M."/>
            <person name="Brooks K."/>
            <person name="Quail M.A."/>
            <person name="Pineiro S.A."/>
            <person name="Hobley L."/>
            <person name="Sockett R.E."/>
            <person name="Bentley S.D."/>
            <person name="Parkhill J."/>
            <person name="Williams H.N."/>
            <person name="Stine O.C."/>
        </authorList>
    </citation>
    <scope>NUCLEOTIDE SEQUENCE [LARGE SCALE GENOMIC DNA]</scope>
    <source>
        <strain evidence="3">ATCC BAA-682 / DSM 15412 / SJ</strain>
    </source>
</reference>
<evidence type="ECO:0008006" key="4">
    <source>
        <dbReference type="Google" id="ProtNLM"/>
    </source>
</evidence>
<organism evidence="2 3">
    <name type="scientific">Halobacteriovorax marinus (strain ATCC BAA-682 / DSM 15412 / SJ)</name>
    <name type="common">Bacteriovorax marinus</name>
    <dbReference type="NCBI Taxonomy" id="862908"/>
    <lineage>
        <taxon>Bacteria</taxon>
        <taxon>Pseudomonadati</taxon>
        <taxon>Bdellovibrionota</taxon>
        <taxon>Bacteriovoracia</taxon>
        <taxon>Bacteriovoracales</taxon>
        <taxon>Halobacteriovoraceae</taxon>
        <taxon>Halobacteriovorax</taxon>
    </lineage>
</organism>
<evidence type="ECO:0000313" key="2">
    <source>
        <dbReference type="EMBL" id="CBW26640.1"/>
    </source>
</evidence>
<protein>
    <recommendedName>
        <fullName evidence="4">Secreted protein</fullName>
    </recommendedName>
</protein>
<evidence type="ECO:0000256" key="1">
    <source>
        <dbReference type="SAM" id="SignalP"/>
    </source>
</evidence>
<feature type="chain" id="PRO_5003154407" description="Secreted protein" evidence="1">
    <location>
        <begin position="21"/>
        <end position="167"/>
    </location>
</feature>
<dbReference type="RefSeq" id="WP_014244421.1">
    <property type="nucleotide sequence ID" value="NC_016620.1"/>
</dbReference>
<name>E1X1Y0_HALMS</name>
<dbReference type="PATRIC" id="fig|862908.3.peg.1723"/>
<keyword evidence="1" id="KW-0732">Signal</keyword>
<feature type="signal peptide" evidence="1">
    <location>
        <begin position="1"/>
        <end position="20"/>
    </location>
</feature>
<dbReference type="KEGG" id="bmx:BMS_1818"/>
<dbReference type="STRING" id="862908.BMS_1818"/>
<dbReference type="AlphaFoldDB" id="E1X1Y0"/>
<sequence>MKTMKKVITILTLTMTPLLAGDFPKEQKRVIKEETHQTQIQLDTENVRCSALGYGASELKISVPSLEWYAIFDHSNRDGRGPCVTAGRGFCDIFGGMDEEVSEVLISEEKPTEDISVTVTLTEVLHETNEKCFRSLEESVETNVRGIPFTHLRIKDIGELPKEKCKF</sequence>
<dbReference type="HOGENOM" id="CLU_1592282_0_0_7"/>
<dbReference type="OrthoDB" id="5296341at2"/>
<gene>
    <name evidence="2" type="ordered locus">BMS_1818</name>
</gene>